<dbReference type="EMBL" id="JAHDYR010000006">
    <property type="protein sequence ID" value="KAG9396437.1"/>
    <property type="molecule type" value="Genomic_DNA"/>
</dbReference>
<accession>A0A8J6BAW8</accession>
<dbReference type="Proteomes" id="UP000717585">
    <property type="component" value="Unassembled WGS sequence"/>
</dbReference>
<sequence length="177" mass="19448">MFPHNEPANEILAVFETPEEFCGESEIGPNKTRHDAPEVFLPVPLDLDDVYDTIERDSTDESDTLEVPVPIFSPRTLPAELVTPRTSSATSSPRSFSSRRNSAFSPAGSHGSRPGSGMSRQLSGDIVKRRRSRDCRDVITLATRSPNRVSRPSTPGVLLSLTAVRLDEVATKEHESF</sequence>
<feature type="compositionally biased region" description="Low complexity" evidence="1">
    <location>
        <begin position="83"/>
        <end position="107"/>
    </location>
</feature>
<evidence type="ECO:0000313" key="3">
    <source>
        <dbReference type="Proteomes" id="UP000717585"/>
    </source>
</evidence>
<evidence type="ECO:0000256" key="1">
    <source>
        <dbReference type="SAM" id="MobiDB-lite"/>
    </source>
</evidence>
<protein>
    <submittedName>
        <fullName evidence="2">Uncharacterized protein</fullName>
    </submittedName>
</protein>
<gene>
    <name evidence="2" type="ORF">J8273_2168</name>
</gene>
<organism evidence="2 3">
    <name type="scientific">Carpediemonas membranifera</name>
    <dbReference type="NCBI Taxonomy" id="201153"/>
    <lineage>
        <taxon>Eukaryota</taxon>
        <taxon>Metamonada</taxon>
        <taxon>Carpediemonas-like organisms</taxon>
        <taxon>Carpediemonas</taxon>
    </lineage>
</organism>
<evidence type="ECO:0000313" key="2">
    <source>
        <dbReference type="EMBL" id="KAG9396437.1"/>
    </source>
</evidence>
<feature type="region of interest" description="Disordered" evidence="1">
    <location>
        <begin position="75"/>
        <end position="131"/>
    </location>
</feature>
<keyword evidence="3" id="KW-1185">Reference proteome</keyword>
<name>A0A8J6BAW8_9EUKA</name>
<reference evidence="2" key="1">
    <citation type="submission" date="2021-05" db="EMBL/GenBank/DDBJ databases">
        <title>A free-living protist that lacks canonical eukaryotic 1 DNA replication and segregation systems.</title>
        <authorList>
            <person name="Salas-Leiva D.E."/>
            <person name="Tromer E.C."/>
            <person name="Curtis B.A."/>
            <person name="Jerlstrom-Hultqvist J."/>
            <person name="Kolisko M."/>
            <person name="Yi Z."/>
            <person name="Salas-Leiva J.S."/>
            <person name="Gallot-Lavallee L."/>
            <person name="Kops G.J.P.L."/>
            <person name="Archibald J.M."/>
            <person name="Simpson A.G.B."/>
            <person name="Roger A.J."/>
        </authorList>
    </citation>
    <scope>NUCLEOTIDE SEQUENCE</scope>
    <source>
        <strain evidence="2">BICM</strain>
    </source>
</reference>
<comment type="caution">
    <text evidence="2">The sequence shown here is derived from an EMBL/GenBank/DDBJ whole genome shotgun (WGS) entry which is preliminary data.</text>
</comment>
<proteinExistence type="predicted"/>
<dbReference type="AlphaFoldDB" id="A0A8J6BAW8"/>